<organism evidence="2 3">
    <name type="scientific">Suhomyces tanzawaensis NRRL Y-17324</name>
    <dbReference type="NCBI Taxonomy" id="984487"/>
    <lineage>
        <taxon>Eukaryota</taxon>
        <taxon>Fungi</taxon>
        <taxon>Dikarya</taxon>
        <taxon>Ascomycota</taxon>
        <taxon>Saccharomycotina</taxon>
        <taxon>Pichiomycetes</taxon>
        <taxon>Debaryomycetaceae</taxon>
        <taxon>Suhomyces</taxon>
    </lineage>
</organism>
<feature type="compositionally biased region" description="Low complexity" evidence="1">
    <location>
        <begin position="134"/>
        <end position="143"/>
    </location>
</feature>
<feature type="region of interest" description="Disordered" evidence="1">
    <location>
        <begin position="134"/>
        <end position="173"/>
    </location>
</feature>
<dbReference type="Proteomes" id="UP000094285">
    <property type="component" value="Unassembled WGS sequence"/>
</dbReference>
<dbReference type="OrthoDB" id="4023585at2759"/>
<dbReference type="RefSeq" id="XP_020063471.1">
    <property type="nucleotide sequence ID" value="XM_020210953.1"/>
</dbReference>
<feature type="compositionally biased region" description="Basic and acidic residues" evidence="1">
    <location>
        <begin position="147"/>
        <end position="173"/>
    </location>
</feature>
<gene>
    <name evidence="2" type="ORF">CANTADRAFT_6743</name>
</gene>
<proteinExistence type="predicted"/>
<evidence type="ECO:0000313" key="2">
    <source>
        <dbReference type="EMBL" id="ODV78349.1"/>
    </source>
</evidence>
<reference evidence="3" key="1">
    <citation type="submission" date="2016-05" db="EMBL/GenBank/DDBJ databases">
        <title>Comparative genomics of biotechnologically important yeasts.</title>
        <authorList>
            <consortium name="DOE Joint Genome Institute"/>
            <person name="Riley R."/>
            <person name="Haridas S."/>
            <person name="Wolfe K.H."/>
            <person name="Lopes M.R."/>
            <person name="Hittinger C.T."/>
            <person name="Goker M."/>
            <person name="Salamov A."/>
            <person name="Wisecaver J."/>
            <person name="Long T.M."/>
            <person name="Aerts A.L."/>
            <person name="Barry K."/>
            <person name="Choi C."/>
            <person name="Clum A."/>
            <person name="Coughlan A.Y."/>
            <person name="Deshpande S."/>
            <person name="Douglass A.P."/>
            <person name="Hanson S.J."/>
            <person name="Klenk H.-P."/>
            <person name="Labutti K."/>
            <person name="Lapidus A."/>
            <person name="Lindquist E."/>
            <person name="Lipzen A."/>
            <person name="Meier-Kolthoff J.P."/>
            <person name="Ohm R.A."/>
            <person name="Otillar R.P."/>
            <person name="Pangilinan J."/>
            <person name="Peng Y."/>
            <person name="Rokas A."/>
            <person name="Rosa C.A."/>
            <person name="Scheuner C."/>
            <person name="Sibirny A.A."/>
            <person name="Slot J.C."/>
            <person name="Stielow J.B."/>
            <person name="Sun H."/>
            <person name="Kurtzman C.P."/>
            <person name="Blackwell M."/>
            <person name="Grigoriev I.V."/>
            <person name="Jeffries T.W."/>
        </authorList>
    </citation>
    <scope>NUCLEOTIDE SEQUENCE [LARGE SCALE GENOMIC DNA]</scope>
    <source>
        <strain evidence="3">NRRL Y-17324</strain>
    </source>
</reference>
<accession>A0A1E4SFQ2</accession>
<dbReference type="AlphaFoldDB" id="A0A1E4SFQ2"/>
<dbReference type="EMBL" id="KV453913">
    <property type="protein sequence ID" value="ODV78349.1"/>
    <property type="molecule type" value="Genomic_DNA"/>
</dbReference>
<protein>
    <submittedName>
        <fullName evidence="2">Uncharacterized protein</fullName>
    </submittedName>
</protein>
<dbReference type="STRING" id="984487.A0A1E4SFQ2"/>
<name>A0A1E4SFQ2_9ASCO</name>
<dbReference type="GeneID" id="30985089"/>
<keyword evidence="3" id="KW-1185">Reference proteome</keyword>
<evidence type="ECO:0000313" key="3">
    <source>
        <dbReference type="Proteomes" id="UP000094285"/>
    </source>
</evidence>
<sequence>MFRQIALRQTKTISSSMRPFSQTPANSGVIDAAKEALKTANKKIGEVAADGIEKAEQVTPNKDTVINAADKVNKKTGEVLSEGIDKAQKVTPNQDDLSQAAENVGDKVADAADKANKKTGKVLADGIDKAEKAVPNAANNAKSKVAKNHEGYKDLQDKGSKTETEQNRPDDAV</sequence>
<evidence type="ECO:0000256" key="1">
    <source>
        <dbReference type="SAM" id="MobiDB-lite"/>
    </source>
</evidence>